<dbReference type="CDD" id="cd15903">
    <property type="entry name" value="Dicer_PBD"/>
    <property type="match status" value="1"/>
</dbReference>
<evidence type="ECO:0000313" key="26">
    <source>
        <dbReference type="RefSeq" id="XP_026749164.2"/>
    </source>
</evidence>
<evidence type="ECO:0000256" key="10">
    <source>
        <dbReference type="ARBA" id="ARBA00022840"/>
    </source>
</evidence>
<dbReference type="SMART" id="SM00487">
    <property type="entry name" value="DEXDc"/>
    <property type="match status" value="1"/>
</dbReference>
<dbReference type="Pfam" id="PF02170">
    <property type="entry name" value="PAZ"/>
    <property type="match status" value="1"/>
</dbReference>
<dbReference type="GO" id="GO:0004530">
    <property type="term" value="F:deoxyribonuclease I activity"/>
    <property type="evidence" value="ECO:0007669"/>
    <property type="project" value="TreeGrafter"/>
</dbReference>
<keyword evidence="8" id="KW-0378">Hydrolase</keyword>
<dbReference type="CDD" id="cd00593">
    <property type="entry name" value="RIBOc"/>
    <property type="match status" value="2"/>
</dbReference>
<dbReference type="InterPro" id="IPR006935">
    <property type="entry name" value="Helicase/UvrB_N"/>
</dbReference>
<dbReference type="Pfam" id="PF00636">
    <property type="entry name" value="Ribonuclease_3"/>
    <property type="match status" value="2"/>
</dbReference>
<feature type="domain" description="Dicer dsRNA-binding fold" evidence="23">
    <location>
        <begin position="585"/>
        <end position="681"/>
    </location>
</feature>
<keyword evidence="6" id="KW-0547">Nucleotide-binding</keyword>
<dbReference type="Proteomes" id="UP001652740">
    <property type="component" value="Unplaced"/>
</dbReference>
<dbReference type="InterPro" id="IPR003100">
    <property type="entry name" value="PAZ_dom"/>
</dbReference>
<dbReference type="SUPFAM" id="SSF54768">
    <property type="entry name" value="dsRNA-binding domain-like"/>
    <property type="match status" value="1"/>
</dbReference>
<dbReference type="Gene3D" id="3.40.50.300">
    <property type="entry name" value="P-loop containing nucleotide triphosphate hydrolases"/>
    <property type="match status" value="2"/>
</dbReference>
<keyword evidence="10" id="KW-0067">ATP-binding</keyword>
<dbReference type="GO" id="GO:0031054">
    <property type="term" value="P:pre-miRNA processing"/>
    <property type="evidence" value="ECO:0007669"/>
    <property type="project" value="InterPro"/>
</dbReference>
<dbReference type="GO" id="GO:0046872">
    <property type="term" value="F:metal ion binding"/>
    <property type="evidence" value="ECO:0007669"/>
    <property type="project" value="UniProtKB-KW"/>
</dbReference>
<dbReference type="SMART" id="SM00535">
    <property type="entry name" value="RIBOc"/>
    <property type="match status" value="2"/>
</dbReference>
<evidence type="ECO:0000256" key="13">
    <source>
        <dbReference type="ARBA" id="ARBA00023158"/>
    </source>
</evidence>
<proteinExistence type="inferred from homology"/>
<dbReference type="GO" id="GO:0005634">
    <property type="term" value="C:nucleus"/>
    <property type="evidence" value="ECO:0007669"/>
    <property type="project" value="TreeGrafter"/>
</dbReference>
<keyword evidence="17" id="KW-1133">Transmembrane helix</keyword>
<dbReference type="PROSITE" id="PS50821">
    <property type="entry name" value="PAZ"/>
    <property type="match status" value="1"/>
</dbReference>
<feature type="domain" description="DRBM" evidence="18">
    <location>
        <begin position="1667"/>
        <end position="1689"/>
    </location>
</feature>
<dbReference type="GO" id="GO:0005737">
    <property type="term" value="C:cytoplasm"/>
    <property type="evidence" value="ECO:0007669"/>
    <property type="project" value="TreeGrafter"/>
</dbReference>
<dbReference type="InterPro" id="IPR005034">
    <property type="entry name" value="Dicer_dimerisation"/>
</dbReference>
<feature type="domain" description="PAZ" evidence="20">
    <location>
        <begin position="855"/>
        <end position="970"/>
    </location>
</feature>
<keyword evidence="17" id="KW-0812">Transmembrane</keyword>
<feature type="domain" description="Helicase C-terminal" evidence="22">
    <location>
        <begin position="389"/>
        <end position="552"/>
    </location>
</feature>
<dbReference type="GO" id="GO:0006309">
    <property type="term" value="P:apoptotic DNA fragmentation"/>
    <property type="evidence" value="ECO:0007669"/>
    <property type="project" value="TreeGrafter"/>
</dbReference>
<dbReference type="SUPFAM" id="SSF52540">
    <property type="entry name" value="P-loop containing nucleoside triphosphate hydrolases"/>
    <property type="match status" value="1"/>
</dbReference>
<dbReference type="SMART" id="SM00490">
    <property type="entry name" value="HELICc"/>
    <property type="match status" value="1"/>
</dbReference>
<dbReference type="Pfam" id="PF00271">
    <property type="entry name" value="Helicase_C"/>
    <property type="match status" value="1"/>
</dbReference>
<name>A0A6J1WGD4_GALME</name>
<evidence type="ECO:0000259" key="23">
    <source>
        <dbReference type="PROSITE" id="PS51327"/>
    </source>
</evidence>
<organism evidence="24 26">
    <name type="scientific">Galleria mellonella</name>
    <name type="common">Greater wax moth</name>
    <dbReference type="NCBI Taxonomy" id="7137"/>
    <lineage>
        <taxon>Eukaryota</taxon>
        <taxon>Metazoa</taxon>
        <taxon>Ecdysozoa</taxon>
        <taxon>Arthropoda</taxon>
        <taxon>Hexapoda</taxon>
        <taxon>Insecta</taxon>
        <taxon>Pterygota</taxon>
        <taxon>Neoptera</taxon>
        <taxon>Endopterygota</taxon>
        <taxon>Lepidoptera</taxon>
        <taxon>Glossata</taxon>
        <taxon>Ditrysia</taxon>
        <taxon>Pyraloidea</taxon>
        <taxon>Pyralidae</taxon>
        <taxon>Galleriinae</taxon>
        <taxon>Galleria</taxon>
    </lineage>
</organism>
<dbReference type="GO" id="GO:0005524">
    <property type="term" value="F:ATP binding"/>
    <property type="evidence" value="ECO:0007669"/>
    <property type="project" value="UniProtKB-KW"/>
</dbReference>
<dbReference type="PROSITE" id="PS00517">
    <property type="entry name" value="RNASE_3_1"/>
    <property type="match status" value="1"/>
</dbReference>
<feature type="domain" description="Helicase ATP-binding" evidence="21">
    <location>
        <begin position="19"/>
        <end position="198"/>
    </location>
</feature>
<evidence type="ECO:0000259" key="21">
    <source>
        <dbReference type="PROSITE" id="PS51192"/>
    </source>
</evidence>
<dbReference type="PROSITE" id="PS51192">
    <property type="entry name" value="HELICASE_ATP_BIND_1"/>
    <property type="match status" value="1"/>
</dbReference>
<dbReference type="Pfam" id="PF20931">
    <property type="entry name" value="Dicer_platform"/>
    <property type="match status" value="1"/>
</dbReference>
<protein>
    <submittedName>
        <fullName evidence="25 26">Endoribonuclease Dicer</fullName>
    </submittedName>
</protein>
<accession>A0A6J1WGD4</accession>
<dbReference type="PANTHER" id="PTHR14950">
    <property type="entry name" value="DICER-RELATED"/>
    <property type="match status" value="1"/>
</dbReference>
<dbReference type="InterPro" id="IPR044441">
    <property type="entry name" value="DICER_DSRM"/>
</dbReference>
<evidence type="ECO:0000256" key="3">
    <source>
        <dbReference type="ARBA" id="ARBA00022722"/>
    </source>
</evidence>
<feature type="domain" description="RNase III" evidence="19">
    <location>
        <begin position="1433"/>
        <end position="1592"/>
    </location>
</feature>
<dbReference type="GO" id="GO:0003723">
    <property type="term" value="F:RNA binding"/>
    <property type="evidence" value="ECO:0007669"/>
    <property type="project" value="UniProtKB-UniRule"/>
</dbReference>
<dbReference type="InterPro" id="IPR048512">
    <property type="entry name" value="Dicer_platform"/>
</dbReference>
<keyword evidence="24" id="KW-1185">Reference proteome</keyword>
<dbReference type="PANTHER" id="PTHR14950:SF36">
    <property type="entry name" value="ENDORIBONUCLEASE DCR-2"/>
    <property type="match status" value="1"/>
</dbReference>
<evidence type="ECO:0000259" key="19">
    <source>
        <dbReference type="PROSITE" id="PS50142"/>
    </source>
</evidence>
<evidence type="ECO:0000256" key="1">
    <source>
        <dbReference type="ARBA" id="ARBA00001936"/>
    </source>
</evidence>
<comment type="cofactor">
    <cofactor evidence="2">
        <name>Mg(2+)</name>
        <dbReference type="ChEBI" id="CHEBI:18420"/>
    </cofactor>
</comment>
<dbReference type="GO" id="GO:0003677">
    <property type="term" value="F:DNA binding"/>
    <property type="evidence" value="ECO:0007669"/>
    <property type="project" value="InterPro"/>
</dbReference>
<evidence type="ECO:0000256" key="17">
    <source>
        <dbReference type="SAM" id="Phobius"/>
    </source>
</evidence>
<dbReference type="PROSITE" id="PS50137">
    <property type="entry name" value="DS_RBD"/>
    <property type="match status" value="1"/>
</dbReference>
<evidence type="ECO:0000256" key="16">
    <source>
        <dbReference type="PROSITE-ProRule" id="PRU00657"/>
    </source>
</evidence>
<dbReference type="InterPro" id="IPR014001">
    <property type="entry name" value="Helicase_ATP-bd"/>
</dbReference>
<reference evidence="25 26" key="1">
    <citation type="submission" date="2025-05" db="UniProtKB">
        <authorList>
            <consortium name="RefSeq"/>
        </authorList>
    </citation>
    <scope>IDENTIFICATION</scope>
    <source>
        <tissue evidence="25 26">Whole larvae</tissue>
    </source>
</reference>
<gene>
    <name evidence="25 26" type="primary">LOC113509931</name>
</gene>
<evidence type="ECO:0000256" key="8">
    <source>
        <dbReference type="ARBA" id="ARBA00022801"/>
    </source>
</evidence>
<keyword evidence="11" id="KW-0460">Magnesium</keyword>
<keyword evidence="4" id="KW-0479">Metal-binding</keyword>
<sequence length="1689" mass="192829">MATNNKEQSIQPRLYQSQLEEIAIRKNTIIHLPTGSGKTLIACRLINRFRDGLQKPWGKGGKRTFFLVNTVPLVEQQKLVITKMCDVEGVGAYSSENKVDYWDKSKWDKELSKHQVIVMTSQILLDMLTHGYIRVEDINLIIFDECHHAVVDHPMRLIMKHFETCSVTQQPRVLGLTATLLNANVTIQKVTTTLQDLETTFHATIATVNELGEVLKYSTNPFELQQTYRNPMPTAASQEAVRLLTELEGIVMDVKLPSTVGKQLVPLEYGQQDITTDPKKIVKAVKNMIISMIKFINEMGVYGGAISILAYVILLERLKRKSLSKEEELLYQFTITQCTHARAILLKSMENEKGYDKIIKHSSEKVIQLLNILREYNPETFNKTGVLLKVNKSKKFLSGIIFTQQRFMAKIIFNLLKDVKEANPEEFGYLKHDFVVGFNVNPFNNTREQHYLKKSSEIALLKFSKQELNCLISTSVIEEGLDVPQCSLVVRYDQPLEYRSYIQSKGRARSCESSYVILIDEANKAKFYNQYNNFLKIEQYIQGVLVGKTDERAAPTEQDLQDLYDEDDIPPYITEYGNRLSAVSAISLLNRYCSVLPHDQFTVITPMWIQEKKIVNQNTVLRSIIIIMPIECPVKEKIMGSPMANLKSAKRSAALNACIRLHQEGELDPYTLLPRSYGVVEFEHPDIKGCFLNWPWDHDEDEGQENLAKAGTKKRMRKHCKVFPTSLKGISKFYQQKFYLHIIKLTISFPEPQDSRERALYKLLQRPEGFGFLTFNPLPKLCDFPLFLTVGEVVTTIAVNYAVIELNIQLLEVIKQFHYFIFNQVLAIAKQFLVYDGTENCMFVVPIKADNGYDIDWAVMQQYNEIPPVGVPSFKERKSLSVTRENYQYCVVTPWYRSSILPDRYIVSDVLEYMTPQSQFGTDSYGTYEDYYRNKYNLEILGRKDQPLLEVRHITSGMNCLLPRAATINAFTERQQKAISAAQGDDNLKGFIEQFVPEYCIKYEFPGVLWYKAMMLPSVLHRVSLLLVANDLRAEIAEATKYGHKSLHNNEKWLPIQVDLEIAINSLRSQTEAPVPINAVDRINNPNGETEIKKIPMSSMKKDLFELQIKKINQEYPWNEKMEPLDIERNLSTVTVMDIECYDKFVCAPLNDTSNTDPILSPQRASTSSAILPPPPKFNNKIVLLTKTPTGRGPELRDVLAAITTIKSHDTFNLERAETLGDSFLKFAASLYLFHKFPKLNEGQLTNIKSRFIGNRNLYYAGARAQLGGRMKVEHFSPRSDFLIPGFFAPKKIQEIIEIHQIRPTFLIGMQFSQAEALSGSLSEESWNSVQSRFANCDGAAEPEPQGEAQNSMQCYVRSQAVSDKSVADCVEAIVGTYLLSGGILGAVKVLEWFRVMPPQDNFAQFLHKNMPTVISEGKATKEDVNFLLNNCTSDIERIINYKFKDPSYLLEAMSHPSYIRNRLTRSYERLEFLGDAILDFLITSHVFENCRQLKPGELTDLRSALVNNVTFASYVVKHNLHKYLCSQLNPVLDKAILNFVQHQEQRDHQIIEEVLYLIDEEESHIAEYVEVPKVLSDIFESLVGAIFLDCGGDLQTVWSVIYRIMWKEIENFSTCIPQQPVKVLYERVHACPVFGQPKVLDKDNSLSKVIMPVTITKRGEQYTVCGVGSNKHQAKRAAAKLALKILDL</sequence>
<dbReference type="InterPro" id="IPR027417">
    <property type="entry name" value="P-loop_NTPase"/>
</dbReference>
<dbReference type="GO" id="GO:0004525">
    <property type="term" value="F:ribonuclease III activity"/>
    <property type="evidence" value="ECO:0007669"/>
    <property type="project" value="InterPro"/>
</dbReference>
<dbReference type="PROSITE" id="PS51327">
    <property type="entry name" value="DICER_DSRBF"/>
    <property type="match status" value="1"/>
</dbReference>
<dbReference type="Gene3D" id="3.30.160.20">
    <property type="match status" value="1"/>
</dbReference>
<keyword evidence="9" id="KW-0347">Helicase</keyword>
<dbReference type="GO" id="GO:0070578">
    <property type="term" value="C:RISC-loading complex"/>
    <property type="evidence" value="ECO:0007669"/>
    <property type="project" value="TreeGrafter"/>
</dbReference>
<keyword evidence="12 16" id="KW-0694">RNA-binding</keyword>
<dbReference type="GeneID" id="113509931"/>
<dbReference type="Gene3D" id="1.10.1520.10">
    <property type="entry name" value="Ribonuclease III domain"/>
    <property type="match status" value="2"/>
</dbReference>
<evidence type="ECO:0000313" key="24">
    <source>
        <dbReference type="Proteomes" id="UP001652740"/>
    </source>
</evidence>
<dbReference type="RefSeq" id="XP_026749163.2">
    <property type="nucleotide sequence ID" value="XM_026893362.3"/>
</dbReference>
<evidence type="ECO:0000313" key="25">
    <source>
        <dbReference type="RefSeq" id="XP_026749163.2"/>
    </source>
</evidence>
<feature type="domain" description="RNase III" evidence="19">
    <location>
        <begin position="1196"/>
        <end position="1383"/>
    </location>
</feature>
<evidence type="ECO:0000256" key="11">
    <source>
        <dbReference type="ARBA" id="ARBA00022842"/>
    </source>
</evidence>
<dbReference type="Pfam" id="PF04851">
    <property type="entry name" value="ResIII"/>
    <property type="match status" value="1"/>
</dbReference>
<dbReference type="InterPro" id="IPR000999">
    <property type="entry name" value="RNase_III_dom"/>
</dbReference>
<dbReference type="InterPro" id="IPR038248">
    <property type="entry name" value="Dicer_dimer_sf"/>
</dbReference>
<evidence type="ECO:0000256" key="7">
    <source>
        <dbReference type="ARBA" id="ARBA00022759"/>
    </source>
</evidence>
<dbReference type="Gene3D" id="3.30.160.380">
    <property type="entry name" value="Dicer dimerisation domain"/>
    <property type="match status" value="1"/>
</dbReference>
<evidence type="ECO:0000256" key="12">
    <source>
        <dbReference type="ARBA" id="ARBA00022884"/>
    </source>
</evidence>
<evidence type="ECO:0000259" key="22">
    <source>
        <dbReference type="PROSITE" id="PS51194"/>
    </source>
</evidence>
<dbReference type="InterPro" id="IPR036085">
    <property type="entry name" value="PAZ_dom_sf"/>
</dbReference>
<evidence type="ECO:0000256" key="5">
    <source>
        <dbReference type="ARBA" id="ARBA00022737"/>
    </source>
</evidence>
<evidence type="ECO:0000256" key="2">
    <source>
        <dbReference type="ARBA" id="ARBA00001946"/>
    </source>
</evidence>
<evidence type="ECO:0000259" key="18">
    <source>
        <dbReference type="PROSITE" id="PS50137"/>
    </source>
</evidence>
<keyword evidence="17" id="KW-0472">Membrane</keyword>
<dbReference type="GO" id="GO:0030422">
    <property type="term" value="P:siRNA processing"/>
    <property type="evidence" value="ECO:0007669"/>
    <property type="project" value="InterPro"/>
</dbReference>
<dbReference type="InterPro" id="IPR036389">
    <property type="entry name" value="RNase_III_sf"/>
</dbReference>
<keyword evidence="3" id="KW-0540">Nuclease</keyword>
<dbReference type="GO" id="GO:0004386">
    <property type="term" value="F:helicase activity"/>
    <property type="evidence" value="ECO:0007669"/>
    <property type="project" value="UniProtKB-KW"/>
</dbReference>
<evidence type="ECO:0000256" key="14">
    <source>
        <dbReference type="ARBA" id="ARBA00023211"/>
    </source>
</evidence>
<dbReference type="SUPFAM" id="SSF101690">
    <property type="entry name" value="PAZ domain"/>
    <property type="match status" value="1"/>
</dbReference>
<evidence type="ECO:0000256" key="9">
    <source>
        <dbReference type="ARBA" id="ARBA00022806"/>
    </source>
</evidence>
<dbReference type="Gene3D" id="2.170.260.10">
    <property type="entry name" value="paz domain"/>
    <property type="match status" value="1"/>
</dbReference>
<dbReference type="InterPro" id="IPR048513">
    <property type="entry name" value="Dicer_PBD"/>
</dbReference>
<evidence type="ECO:0000256" key="15">
    <source>
        <dbReference type="ARBA" id="ARBA00035116"/>
    </source>
</evidence>
<dbReference type="Pfam" id="PF03368">
    <property type="entry name" value="Dicer_dimer"/>
    <property type="match status" value="1"/>
</dbReference>
<evidence type="ECO:0000259" key="20">
    <source>
        <dbReference type="PROSITE" id="PS50821"/>
    </source>
</evidence>
<dbReference type="PROSITE" id="PS51194">
    <property type="entry name" value="HELICASE_CTER"/>
    <property type="match status" value="1"/>
</dbReference>
<dbReference type="KEGG" id="gmw:113509931"/>
<evidence type="ECO:0000256" key="4">
    <source>
        <dbReference type="ARBA" id="ARBA00022723"/>
    </source>
</evidence>
<keyword evidence="13" id="KW-0943">RNA-mediated gene silencing</keyword>
<comment type="similarity">
    <text evidence="15 16">Belongs to the helicase family. Dicer subfamily.</text>
</comment>
<keyword evidence="5" id="KW-0677">Repeat</keyword>
<dbReference type="InterPro" id="IPR001650">
    <property type="entry name" value="Helicase_C-like"/>
</dbReference>
<dbReference type="RefSeq" id="XP_026749164.2">
    <property type="nucleotide sequence ID" value="XM_026893363.3"/>
</dbReference>
<dbReference type="SUPFAM" id="SSF69065">
    <property type="entry name" value="RNase III domain-like"/>
    <property type="match status" value="2"/>
</dbReference>
<dbReference type="SMART" id="SM00949">
    <property type="entry name" value="PAZ"/>
    <property type="match status" value="1"/>
</dbReference>
<dbReference type="Pfam" id="PF20932">
    <property type="entry name" value="Dicer_dsRBD"/>
    <property type="match status" value="1"/>
</dbReference>
<dbReference type="InterPro" id="IPR014720">
    <property type="entry name" value="dsRBD_dom"/>
</dbReference>
<dbReference type="PROSITE" id="PS50142">
    <property type="entry name" value="RNASE_3_2"/>
    <property type="match status" value="2"/>
</dbReference>
<evidence type="ECO:0000256" key="6">
    <source>
        <dbReference type="ARBA" id="ARBA00022741"/>
    </source>
</evidence>
<keyword evidence="7" id="KW-0255">Endonuclease</keyword>
<dbReference type="CDD" id="cd18034">
    <property type="entry name" value="DEXHc_dicer"/>
    <property type="match status" value="1"/>
</dbReference>
<keyword evidence="14" id="KW-0464">Manganese</keyword>
<feature type="transmembrane region" description="Helical" evidence="17">
    <location>
        <begin position="295"/>
        <end position="314"/>
    </location>
</feature>
<comment type="cofactor">
    <cofactor evidence="1">
        <name>Mn(2+)</name>
        <dbReference type="ChEBI" id="CHEBI:29035"/>
    </cofactor>
</comment>